<organism evidence="7 8">
    <name type="scientific">Streptococcus gallolyticus</name>
    <dbReference type="NCBI Taxonomy" id="315405"/>
    <lineage>
        <taxon>Bacteria</taxon>
        <taxon>Bacillati</taxon>
        <taxon>Bacillota</taxon>
        <taxon>Bacilli</taxon>
        <taxon>Lactobacillales</taxon>
        <taxon>Streptococcaceae</taxon>
        <taxon>Streptococcus</taxon>
    </lineage>
</organism>
<dbReference type="SUPFAM" id="SSF55174">
    <property type="entry name" value="Alpha-L RNA-binding motif"/>
    <property type="match status" value="1"/>
</dbReference>
<dbReference type="InterPro" id="IPR000748">
    <property type="entry name" value="PsdUridine_synth_RsuA/RluB/E/F"/>
</dbReference>
<evidence type="ECO:0000256" key="4">
    <source>
        <dbReference type="PROSITE-ProRule" id="PRU00182"/>
    </source>
</evidence>
<reference evidence="7 8" key="2">
    <citation type="submission" date="2014-05" db="EMBL/GenBank/DDBJ databases">
        <title>Genome sequence of Streptococcus gallolyticus.</title>
        <authorList>
            <person name="Del Campo R."/>
        </authorList>
    </citation>
    <scope>NUCLEOTIDE SEQUENCE [LARGE SCALE GENOMIC DNA]</scope>
    <source>
        <strain evidence="7 8">LMG17956</strain>
    </source>
</reference>
<dbReference type="Proteomes" id="UP000027584">
    <property type="component" value="Unassembled WGS sequence"/>
</dbReference>
<evidence type="ECO:0000256" key="2">
    <source>
        <dbReference type="ARBA" id="ARBA00022884"/>
    </source>
</evidence>
<evidence type="ECO:0000313" key="7">
    <source>
        <dbReference type="EMBL" id="CDO17260.1"/>
    </source>
</evidence>
<dbReference type="GO" id="GO:0000455">
    <property type="term" value="P:enzyme-directed rRNA pseudouridine synthesis"/>
    <property type="evidence" value="ECO:0007669"/>
    <property type="project" value="UniProtKB-ARBA"/>
</dbReference>
<dbReference type="Gene3D" id="3.30.70.580">
    <property type="entry name" value="Pseudouridine synthase I, catalytic domain, N-terminal subdomain"/>
    <property type="match status" value="1"/>
</dbReference>
<dbReference type="EMBL" id="CCBC010000086">
    <property type="protein sequence ID" value="CDO17260.1"/>
    <property type="molecule type" value="Genomic_DNA"/>
</dbReference>
<comment type="caution">
    <text evidence="7">The sequence shown here is derived from an EMBL/GenBank/DDBJ whole genome shotgun (WGS) entry which is preliminary data.</text>
</comment>
<dbReference type="InterPro" id="IPR002942">
    <property type="entry name" value="S4_RNA-bd"/>
</dbReference>
<dbReference type="PANTHER" id="PTHR47683">
    <property type="entry name" value="PSEUDOURIDINE SYNTHASE FAMILY PROTEIN-RELATED"/>
    <property type="match status" value="1"/>
</dbReference>
<proteinExistence type="inferred from homology"/>
<dbReference type="FunFam" id="3.10.290.10:FF:000003">
    <property type="entry name" value="Pseudouridine synthase"/>
    <property type="match status" value="1"/>
</dbReference>
<dbReference type="Gene3D" id="3.30.70.1560">
    <property type="entry name" value="Alpha-L RNA-binding motif"/>
    <property type="match status" value="1"/>
</dbReference>
<dbReference type="AlphaFoldDB" id="A0A060RJP2"/>
<dbReference type="Pfam" id="PF01479">
    <property type="entry name" value="S4"/>
    <property type="match status" value="1"/>
</dbReference>
<evidence type="ECO:0000256" key="1">
    <source>
        <dbReference type="ARBA" id="ARBA00008348"/>
    </source>
</evidence>
<dbReference type="InterPro" id="IPR050343">
    <property type="entry name" value="RsuA_PseudoU_synthase"/>
</dbReference>
<dbReference type="InterPro" id="IPR020103">
    <property type="entry name" value="PsdUridine_synth_cat_dom_sf"/>
</dbReference>
<dbReference type="Gene3D" id="3.10.290.10">
    <property type="entry name" value="RNA-binding S4 domain"/>
    <property type="match status" value="1"/>
</dbReference>
<name>A0A060RJP2_9STRE</name>
<dbReference type="SUPFAM" id="SSF55120">
    <property type="entry name" value="Pseudouridine synthase"/>
    <property type="match status" value="1"/>
</dbReference>
<dbReference type="GO" id="GO:0005829">
    <property type="term" value="C:cytosol"/>
    <property type="evidence" value="ECO:0007669"/>
    <property type="project" value="UniProtKB-ARBA"/>
</dbReference>
<dbReference type="InterPro" id="IPR018496">
    <property type="entry name" value="PsdUridine_synth_RsuA/RluB_CS"/>
</dbReference>
<dbReference type="Pfam" id="PF00849">
    <property type="entry name" value="PseudoU_synth_2"/>
    <property type="match status" value="1"/>
</dbReference>
<dbReference type="EC" id="5.4.99.-" evidence="5"/>
<evidence type="ECO:0000256" key="3">
    <source>
        <dbReference type="ARBA" id="ARBA00023235"/>
    </source>
</evidence>
<dbReference type="CDD" id="cd02553">
    <property type="entry name" value="PseudoU_synth_RsuA"/>
    <property type="match status" value="1"/>
</dbReference>
<sequence length="253" mass="28478">MKSVRIGKGKKMRLDKFLVEAGIGSRTEVKQLLKKKQVLVNGKVEISPKTQIDEKADQISCQGQTLSYEKYIYYMLNKPKGVISATEDNHHKTVLDLLDKTAWDKEVFPVGRLDIDTHGLLLLTNNGKLAHAMLSPRKHVDKTYRAKVAGLMTTADVTAFANGIDLKDFTCQPAQLVILETNEAERTSVVEITIKEGKFHQVKRMVQACGKKVTDLQRLSMGPLQLDKQLALGEWRRLTDDELASLEEFDVEL</sequence>
<protein>
    <recommendedName>
        <fullName evidence="5">Pseudouridine synthase</fullName>
        <ecNumber evidence="5">5.4.99.-</ecNumber>
    </recommendedName>
</protein>
<dbReference type="CDD" id="cd00165">
    <property type="entry name" value="S4"/>
    <property type="match status" value="1"/>
</dbReference>
<dbReference type="GO" id="GO:0003723">
    <property type="term" value="F:RNA binding"/>
    <property type="evidence" value="ECO:0007669"/>
    <property type="project" value="UniProtKB-KW"/>
</dbReference>
<dbReference type="InterPro" id="IPR020094">
    <property type="entry name" value="TruA/RsuA/RluB/E/F_N"/>
</dbReference>
<evidence type="ECO:0000259" key="6">
    <source>
        <dbReference type="SMART" id="SM00363"/>
    </source>
</evidence>
<evidence type="ECO:0000256" key="5">
    <source>
        <dbReference type="RuleBase" id="RU003887"/>
    </source>
</evidence>
<keyword evidence="3 5" id="KW-0413">Isomerase</keyword>
<dbReference type="InterPro" id="IPR006145">
    <property type="entry name" value="PsdUridine_synth_RsuA/RluA"/>
</dbReference>
<keyword evidence="2 4" id="KW-0694">RNA-binding</keyword>
<dbReference type="PROSITE" id="PS50889">
    <property type="entry name" value="S4"/>
    <property type="match status" value="1"/>
</dbReference>
<evidence type="ECO:0000313" key="8">
    <source>
        <dbReference type="Proteomes" id="UP000027584"/>
    </source>
</evidence>
<dbReference type="PANTHER" id="PTHR47683:SF4">
    <property type="entry name" value="PSEUDOURIDINE SYNTHASE"/>
    <property type="match status" value="1"/>
</dbReference>
<dbReference type="FunFam" id="3.30.70.1560:FF:000001">
    <property type="entry name" value="Pseudouridine synthase"/>
    <property type="match status" value="1"/>
</dbReference>
<dbReference type="InterPro" id="IPR036986">
    <property type="entry name" value="S4_RNA-bd_sf"/>
</dbReference>
<reference evidence="7 8" key="1">
    <citation type="submission" date="2014-02" db="EMBL/GenBank/DDBJ databases">
        <authorList>
            <person name="Manrique M."/>
        </authorList>
    </citation>
    <scope>NUCLEOTIDE SEQUENCE [LARGE SCALE GENOMIC DNA]</scope>
    <source>
        <strain evidence="7 8">LMG17956</strain>
    </source>
</reference>
<dbReference type="PROSITE" id="PS01149">
    <property type="entry name" value="PSI_RSU"/>
    <property type="match status" value="1"/>
</dbReference>
<comment type="similarity">
    <text evidence="1 5">Belongs to the pseudouridine synthase RsuA family.</text>
</comment>
<dbReference type="InterPro" id="IPR042092">
    <property type="entry name" value="PsdUridine_s_RsuA/RluB/E/F_cat"/>
</dbReference>
<dbReference type="GO" id="GO:0120159">
    <property type="term" value="F:rRNA pseudouridine synthase activity"/>
    <property type="evidence" value="ECO:0007669"/>
    <property type="project" value="UniProtKB-ARBA"/>
</dbReference>
<feature type="domain" description="RNA-binding S4" evidence="6">
    <location>
        <begin position="12"/>
        <end position="70"/>
    </location>
</feature>
<dbReference type="NCBIfam" id="TIGR00093">
    <property type="entry name" value="pseudouridine synthase"/>
    <property type="match status" value="1"/>
</dbReference>
<gene>
    <name evidence="7" type="ORF">BN963_SGAL_00440</name>
</gene>
<accession>A0A060RJP2</accession>
<dbReference type="SMART" id="SM00363">
    <property type="entry name" value="S4"/>
    <property type="match status" value="1"/>
</dbReference>